<feature type="domain" description="Malonyl-CoA:ACP transacylase (MAT)" evidence="6">
    <location>
        <begin position="333"/>
        <end position="656"/>
    </location>
</feature>
<evidence type="ECO:0000256" key="5">
    <source>
        <dbReference type="SAM" id="MobiDB-lite"/>
    </source>
</evidence>
<comment type="caution">
    <text evidence="7">The sequence shown here is derived from an EMBL/GenBank/DDBJ whole genome shotgun (WGS) entry which is preliminary data.</text>
</comment>
<dbReference type="Gene3D" id="3.40.366.10">
    <property type="entry name" value="Malonyl-Coenzyme A Acyl Carrier Protein, domain 2"/>
    <property type="match status" value="2"/>
</dbReference>
<evidence type="ECO:0000256" key="2">
    <source>
        <dbReference type="ARBA" id="ARBA00022679"/>
    </source>
</evidence>
<organism evidence="7 8">
    <name type="scientific">Amycolatopsis magusensis</name>
    <dbReference type="NCBI Taxonomy" id="882444"/>
    <lineage>
        <taxon>Bacteria</taxon>
        <taxon>Bacillati</taxon>
        <taxon>Actinomycetota</taxon>
        <taxon>Actinomycetes</taxon>
        <taxon>Pseudonocardiales</taxon>
        <taxon>Pseudonocardiaceae</taxon>
        <taxon>Amycolatopsis</taxon>
    </lineage>
</organism>
<dbReference type="SUPFAM" id="SSF52151">
    <property type="entry name" value="FabD/lysophospholipase-like"/>
    <property type="match status" value="2"/>
</dbReference>
<dbReference type="EMBL" id="JAGGMS010000001">
    <property type="protein sequence ID" value="MBP2180432.1"/>
    <property type="molecule type" value="Genomic_DNA"/>
</dbReference>
<protein>
    <recommendedName>
        <fullName evidence="1">[acyl-carrier-protein] S-malonyltransferase</fullName>
        <ecNumber evidence="1">2.3.1.39</ecNumber>
    </recommendedName>
</protein>
<evidence type="ECO:0000313" key="8">
    <source>
        <dbReference type="Proteomes" id="UP000741013"/>
    </source>
</evidence>
<dbReference type="InterPro" id="IPR001227">
    <property type="entry name" value="Ac_transferase_dom_sf"/>
</dbReference>
<dbReference type="Pfam" id="PF03060">
    <property type="entry name" value="NMO"/>
    <property type="match status" value="1"/>
</dbReference>
<name>A0ABS4PLX7_9PSEU</name>
<dbReference type="Proteomes" id="UP000741013">
    <property type="component" value="Unassembled WGS sequence"/>
</dbReference>
<comment type="catalytic activity">
    <reaction evidence="4">
        <text>holo-[ACP] + malonyl-CoA = malonyl-[ACP] + CoA</text>
        <dbReference type="Rhea" id="RHEA:41792"/>
        <dbReference type="Rhea" id="RHEA-COMP:9623"/>
        <dbReference type="Rhea" id="RHEA-COMP:9685"/>
        <dbReference type="ChEBI" id="CHEBI:57287"/>
        <dbReference type="ChEBI" id="CHEBI:57384"/>
        <dbReference type="ChEBI" id="CHEBI:64479"/>
        <dbReference type="ChEBI" id="CHEBI:78449"/>
        <dbReference type="EC" id="2.3.1.39"/>
    </reaction>
</comment>
<evidence type="ECO:0000313" key="7">
    <source>
        <dbReference type="EMBL" id="MBP2180432.1"/>
    </source>
</evidence>
<accession>A0ABS4PLX7</accession>
<dbReference type="InterPro" id="IPR016036">
    <property type="entry name" value="Malonyl_transacylase_ACP-bd"/>
</dbReference>
<evidence type="ECO:0000256" key="4">
    <source>
        <dbReference type="ARBA" id="ARBA00048462"/>
    </source>
</evidence>
<dbReference type="SMART" id="SM00827">
    <property type="entry name" value="PKS_AT"/>
    <property type="match status" value="2"/>
</dbReference>
<dbReference type="InterPro" id="IPR050858">
    <property type="entry name" value="Mal-CoA-ACP_Trans/PKS_FabD"/>
</dbReference>
<dbReference type="NCBIfam" id="TIGR00128">
    <property type="entry name" value="fabD"/>
    <property type="match status" value="1"/>
</dbReference>
<feature type="region of interest" description="Disordered" evidence="5">
    <location>
        <begin position="610"/>
        <end position="633"/>
    </location>
</feature>
<dbReference type="Gene3D" id="3.20.20.70">
    <property type="entry name" value="Aldolase class I"/>
    <property type="match status" value="1"/>
</dbReference>
<dbReference type="SUPFAM" id="SSF51412">
    <property type="entry name" value="Inosine monophosphate dehydrogenase (IMPDH)"/>
    <property type="match status" value="1"/>
</dbReference>
<evidence type="ECO:0000256" key="1">
    <source>
        <dbReference type="ARBA" id="ARBA00013258"/>
    </source>
</evidence>
<dbReference type="InterPro" id="IPR016035">
    <property type="entry name" value="Acyl_Trfase/lysoPLipase"/>
</dbReference>
<dbReference type="RefSeq" id="WP_209664003.1">
    <property type="nucleotide sequence ID" value="NZ_JAGGMS010000001.1"/>
</dbReference>
<keyword evidence="2" id="KW-0808">Transferase</keyword>
<dbReference type="Pfam" id="PF00698">
    <property type="entry name" value="Acyl_transf_1"/>
    <property type="match status" value="2"/>
</dbReference>
<dbReference type="Pfam" id="PF21607">
    <property type="entry name" value="FabD_helical_ins"/>
    <property type="match status" value="1"/>
</dbReference>
<evidence type="ECO:0000256" key="3">
    <source>
        <dbReference type="ARBA" id="ARBA00023315"/>
    </source>
</evidence>
<dbReference type="PANTHER" id="PTHR42681:SF1">
    <property type="entry name" value="MALONYL-COA-ACYL CARRIER PROTEIN TRANSACYLASE, MITOCHONDRIAL"/>
    <property type="match status" value="1"/>
</dbReference>
<dbReference type="InterPro" id="IPR004410">
    <property type="entry name" value="Malonyl_CoA-ACP_transAc_FabD"/>
</dbReference>
<sequence>MTRTVFLFAGQGTQYHRMGHWAYRHQPEFRRVLDELDAVVREERGDSVVERLYHGGGPGEPFDDFRFTQPGIFMLEYALAQMLRSHGFVPDLVVGTSLGEVAASAVAGVADPVDCLRLLLRQAELFGRECPPGGMLAVLGEVSLFESDPGLHGRCELAAVNSPTNFVVAGTPGDLDAAERHLAAKGVLYQRLPVPYAFHSSHLEPVAESFTDLATGFSLRKPTVPLISGTTVDLVARPDAAHLWQVLRDPFDLDRTLDVVVDGQPSLYLDLGPSGSLANLVRARLTEGSQALPLLSPFSTDGALIEKVLAARPAARERTEVRPMADRTLTVHLFPGQGSQVKGMGRELFDRFPRLTAIADQVLGYSIRELCVDDPERKLKRTEFTQPALFVVNALTHLAALADGARLPDFVLGHSLGEYDALFAAGVFDFETGLRLVHKRGELMSRATGGTMAAVSGLPIERVRELLADFGELDIANINTDAQLVLAGPEDVLAAALPVFSEAGARCARLNVSAPFHSRYMAGAAEEFGRFLDGFTFAAPKVPVVANVDAQPYGEDDVRDKLTRQIAGPVRWTDCVRHLLAKGKLTTAEVGPGNVLTKLVAKIQAEPLPFVPEPAPAPRPPRTPRTPRSGKLGSAAFREDYGLREAYVAGGMYRGITSVDFVARLAESNLLSFLGTSGRTPDEVGADLTALRQRLGHGKPFGVNLTYHPFAAETAARVVDLMLAHDIRALEVSTYVQITEELVRYRLTGARVLPDGLAYTPRKLLAKVTRPDVAKAFFEPVPRELVDRLRATGAISAEEAEAAAGLPMADDVCAVGDSGGYTDMGVLSALLPSVRHLRDELARAHPSLKAVRVGAGGGIGTPEAAAAAFVLGADFVLTGSINLCTAESALAPSTKDYLRQLDVHDTTYAPFGDLFELGGRTRVVKKGNLFHARANKLYDLWRTHDDWTDIDPAVRTQLEQRYFQRPFDEIYRQVRPAGAEPDAKRRMALVFRWYCDTALGLAVTGDTGRALDHQLGCGPALGAANRWLAGAGLADWRDRHADRLADLLMTGAAEIAGVRQPEIAAAVV</sequence>
<feature type="compositionally biased region" description="Pro residues" evidence="5">
    <location>
        <begin position="610"/>
        <end position="624"/>
    </location>
</feature>
<dbReference type="InterPro" id="IPR049489">
    <property type="entry name" value="FabD-like_helical_ins"/>
</dbReference>
<keyword evidence="3" id="KW-0012">Acyltransferase</keyword>
<gene>
    <name evidence="7" type="ORF">JOM49_001958</name>
</gene>
<evidence type="ECO:0000259" key="6">
    <source>
        <dbReference type="SMART" id="SM00827"/>
    </source>
</evidence>
<dbReference type="NCBIfam" id="TIGR02814">
    <property type="entry name" value="pfaD_fam"/>
    <property type="match status" value="1"/>
</dbReference>
<keyword evidence="8" id="KW-1185">Reference proteome</keyword>
<dbReference type="InterPro" id="IPR014043">
    <property type="entry name" value="Acyl_transferase_dom"/>
</dbReference>
<dbReference type="InterPro" id="IPR013785">
    <property type="entry name" value="Aldolase_TIM"/>
</dbReference>
<dbReference type="SUPFAM" id="SSF55048">
    <property type="entry name" value="Probable ACP-binding domain of malonyl-CoA ACP transacylase"/>
    <property type="match status" value="2"/>
</dbReference>
<reference evidence="7 8" key="1">
    <citation type="submission" date="2021-03" db="EMBL/GenBank/DDBJ databases">
        <title>Sequencing the genomes of 1000 actinobacteria strains.</title>
        <authorList>
            <person name="Klenk H.-P."/>
        </authorList>
    </citation>
    <scope>NUCLEOTIDE SEQUENCE [LARGE SCALE GENOMIC DNA]</scope>
    <source>
        <strain evidence="7 8">DSM 45510</strain>
    </source>
</reference>
<dbReference type="InterPro" id="IPR014179">
    <property type="entry name" value="PfaD-like_TIM-barrel"/>
</dbReference>
<dbReference type="PANTHER" id="PTHR42681">
    <property type="entry name" value="MALONYL-COA-ACYL CARRIER PROTEIN TRANSACYLASE, MITOCHONDRIAL"/>
    <property type="match status" value="1"/>
</dbReference>
<proteinExistence type="predicted"/>
<feature type="domain" description="Malonyl-CoA:ACP transacylase (MAT)" evidence="6">
    <location>
        <begin position="7"/>
        <end position="298"/>
    </location>
</feature>
<dbReference type="Gene3D" id="3.30.70.250">
    <property type="entry name" value="Malonyl-CoA ACP transacylase, ACP-binding"/>
    <property type="match status" value="1"/>
</dbReference>
<dbReference type="EC" id="2.3.1.39" evidence="1"/>